<dbReference type="InParanoid" id="E9H0A8"/>
<keyword evidence="2" id="KW-1185">Reference proteome</keyword>
<proteinExistence type="predicted"/>
<gene>
    <name evidence="1" type="ORF">DAPPUDRAFT_306953</name>
</gene>
<accession>E9H0A8</accession>
<protein>
    <submittedName>
        <fullName evidence="1">Uncharacterized protein</fullName>
    </submittedName>
</protein>
<dbReference type="Proteomes" id="UP000000305">
    <property type="component" value="Unassembled WGS sequence"/>
</dbReference>
<evidence type="ECO:0000313" key="1">
    <source>
        <dbReference type="EMBL" id="EFX74772.1"/>
    </source>
</evidence>
<dbReference type="HOGENOM" id="CLU_2998550_0_0_1"/>
<dbReference type="KEGG" id="dpx:DAPPUDRAFT_306953"/>
<name>E9H0A8_DAPPU</name>
<reference evidence="1 2" key="1">
    <citation type="journal article" date="2011" name="Science">
        <title>The ecoresponsive genome of Daphnia pulex.</title>
        <authorList>
            <person name="Colbourne J.K."/>
            <person name="Pfrender M.E."/>
            <person name="Gilbert D."/>
            <person name="Thomas W.K."/>
            <person name="Tucker A."/>
            <person name="Oakley T.H."/>
            <person name="Tokishita S."/>
            <person name="Aerts A."/>
            <person name="Arnold G.J."/>
            <person name="Basu M.K."/>
            <person name="Bauer D.J."/>
            <person name="Caceres C.E."/>
            <person name="Carmel L."/>
            <person name="Casola C."/>
            <person name="Choi J.H."/>
            <person name="Detter J.C."/>
            <person name="Dong Q."/>
            <person name="Dusheyko S."/>
            <person name="Eads B.D."/>
            <person name="Frohlich T."/>
            <person name="Geiler-Samerotte K.A."/>
            <person name="Gerlach D."/>
            <person name="Hatcher P."/>
            <person name="Jogdeo S."/>
            <person name="Krijgsveld J."/>
            <person name="Kriventseva E.V."/>
            <person name="Kultz D."/>
            <person name="Laforsch C."/>
            <person name="Lindquist E."/>
            <person name="Lopez J."/>
            <person name="Manak J.R."/>
            <person name="Muller J."/>
            <person name="Pangilinan J."/>
            <person name="Patwardhan R.P."/>
            <person name="Pitluck S."/>
            <person name="Pritham E.J."/>
            <person name="Rechtsteiner A."/>
            <person name="Rho M."/>
            <person name="Rogozin I.B."/>
            <person name="Sakarya O."/>
            <person name="Salamov A."/>
            <person name="Schaack S."/>
            <person name="Shapiro H."/>
            <person name="Shiga Y."/>
            <person name="Skalitzky C."/>
            <person name="Smith Z."/>
            <person name="Souvorov A."/>
            <person name="Sung W."/>
            <person name="Tang Z."/>
            <person name="Tsuchiya D."/>
            <person name="Tu H."/>
            <person name="Vos H."/>
            <person name="Wang M."/>
            <person name="Wolf Y.I."/>
            <person name="Yamagata H."/>
            <person name="Yamada T."/>
            <person name="Ye Y."/>
            <person name="Shaw J.R."/>
            <person name="Andrews J."/>
            <person name="Crease T.J."/>
            <person name="Tang H."/>
            <person name="Lucas S.M."/>
            <person name="Robertson H.M."/>
            <person name="Bork P."/>
            <person name="Koonin E.V."/>
            <person name="Zdobnov E.M."/>
            <person name="Grigoriev I.V."/>
            <person name="Lynch M."/>
            <person name="Boore J.L."/>
        </authorList>
    </citation>
    <scope>NUCLEOTIDE SEQUENCE [LARGE SCALE GENOMIC DNA]</scope>
</reference>
<organism evidence="1 2">
    <name type="scientific">Daphnia pulex</name>
    <name type="common">Water flea</name>
    <dbReference type="NCBI Taxonomy" id="6669"/>
    <lineage>
        <taxon>Eukaryota</taxon>
        <taxon>Metazoa</taxon>
        <taxon>Ecdysozoa</taxon>
        <taxon>Arthropoda</taxon>
        <taxon>Crustacea</taxon>
        <taxon>Branchiopoda</taxon>
        <taxon>Diplostraca</taxon>
        <taxon>Cladocera</taxon>
        <taxon>Anomopoda</taxon>
        <taxon>Daphniidae</taxon>
        <taxon>Daphnia</taxon>
    </lineage>
</organism>
<dbReference type="AlphaFoldDB" id="E9H0A8"/>
<dbReference type="EMBL" id="GL732580">
    <property type="protein sequence ID" value="EFX74772.1"/>
    <property type="molecule type" value="Genomic_DNA"/>
</dbReference>
<sequence length="57" mass="6732">MCYIIYVYQVDETSCWNSESRLLIVTCKYLTKSRHLFQSSESFAHLLSKIVNNKNEP</sequence>
<evidence type="ECO:0000313" key="2">
    <source>
        <dbReference type="Proteomes" id="UP000000305"/>
    </source>
</evidence>